<keyword evidence="2" id="KW-0963">Cytoplasm</keyword>
<comment type="similarity">
    <text evidence="10">Belongs to the TRAFAC class myosin-kinesin ATPase superfamily. Kinesin family.</text>
</comment>
<dbReference type="GO" id="GO:0090307">
    <property type="term" value="P:mitotic spindle assembly"/>
    <property type="evidence" value="ECO:0007669"/>
    <property type="project" value="TreeGrafter"/>
</dbReference>
<reference evidence="14" key="1">
    <citation type="journal article" date="2023" name="PLoS Negl. Trop. Dis.">
        <title>A genome sequence for Biomphalaria pfeifferi, the major vector snail for the human-infecting parasite Schistosoma mansoni.</title>
        <authorList>
            <person name="Bu L."/>
            <person name="Lu L."/>
            <person name="Laidemitt M.R."/>
            <person name="Zhang S.M."/>
            <person name="Mutuku M."/>
            <person name="Mkoji G."/>
            <person name="Steinauer M."/>
            <person name="Loker E.S."/>
        </authorList>
    </citation>
    <scope>NUCLEOTIDE SEQUENCE</scope>
    <source>
        <strain evidence="14">KasaAsao</strain>
    </source>
</reference>
<evidence type="ECO:0000256" key="12">
    <source>
        <dbReference type="SAM" id="MobiDB-lite"/>
    </source>
</evidence>
<feature type="coiled-coil region" evidence="11">
    <location>
        <begin position="546"/>
        <end position="601"/>
    </location>
</feature>
<dbReference type="PROSITE" id="PS50067">
    <property type="entry name" value="KINESIN_MOTOR_2"/>
    <property type="match status" value="1"/>
</dbReference>
<keyword evidence="7 11" id="KW-0175">Coiled coil</keyword>
<dbReference type="GO" id="GO:0072686">
    <property type="term" value="C:mitotic spindle"/>
    <property type="evidence" value="ECO:0007669"/>
    <property type="project" value="TreeGrafter"/>
</dbReference>
<name>A0AAD8FA61_BIOPF</name>
<dbReference type="InterPro" id="IPR027417">
    <property type="entry name" value="P-loop_NTPase"/>
</dbReference>
<dbReference type="GO" id="GO:0008574">
    <property type="term" value="F:plus-end-directed microtubule motor activity"/>
    <property type="evidence" value="ECO:0007669"/>
    <property type="project" value="TreeGrafter"/>
</dbReference>
<evidence type="ECO:0000256" key="2">
    <source>
        <dbReference type="ARBA" id="ARBA00022490"/>
    </source>
</evidence>
<keyword evidence="8 10" id="KW-0505">Motor protein</keyword>
<comment type="caution">
    <text evidence="14">The sequence shown here is derived from an EMBL/GenBank/DDBJ whole genome shotgun (WGS) entry which is preliminary data.</text>
</comment>
<feature type="region of interest" description="Disordered" evidence="12">
    <location>
        <begin position="2164"/>
        <end position="2223"/>
    </location>
</feature>
<feature type="coiled-coil region" evidence="11">
    <location>
        <begin position="633"/>
        <end position="773"/>
    </location>
</feature>
<dbReference type="GO" id="GO:0008017">
    <property type="term" value="F:microtubule binding"/>
    <property type="evidence" value="ECO:0007669"/>
    <property type="project" value="InterPro"/>
</dbReference>
<dbReference type="InterPro" id="IPR047149">
    <property type="entry name" value="KIF11-like"/>
</dbReference>
<dbReference type="GO" id="GO:0005634">
    <property type="term" value="C:nucleus"/>
    <property type="evidence" value="ECO:0007669"/>
    <property type="project" value="TreeGrafter"/>
</dbReference>
<dbReference type="GO" id="GO:0005876">
    <property type="term" value="C:spindle microtubule"/>
    <property type="evidence" value="ECO:0007669"/>
    <property type="project" value="TreeGrafter"/>
</dbReference>
<keyword evidence="4" id="KW-0493">Microtubule</keyword>
<dbReference type="SMART" id="SM00129">
    <property type="entry name" value="KISc"/>
    <property type="match status" value="1"/>
</dbReference>
<dbReference type="PANTHER" id="PTHR47970:SF29">
    <property type="entry name" value="KINESIN FAMILY MEMBER 20B"/>
    <property type="match status" value="1"/>
</dbReference>
<sequence length="2223" mass="255486">MENQGTISKRNYSALNSAGSEETDYEEPLVKKKLRTKLVDLFDRASICLIKSPEDRMKIYLRIKPFTANEDSSQKCFVVAPEENTVIATAPFNSHAHKSMKRGVGKSSHKFTFSKIFNEDTSQAQFFNETMLEMTKDFIAGQNSLVFTYGVTSSGKTYTIQGKPQDAGVLPRCLDVIFNSINGKQIPSMTLKPKMFTDVVRLSPEEIVLEKRIKEKTLRLSVSEDTAVKTLLGDEMESALSDTALSTISDSISECGEEILKDVENRARELIKVDVDDQGKILFGVWVSFAEIYNEKIFDLLEPIPTKKNARRQGLKICDDKNGNPYIRGLKEINVESADEAYRLLTIGQRNLQTACTRLNHCSSRSHCIFNIKIVRITDKDEPHIARVSMLSLCDLAGSERYSKTQATGDRLKEAGNINSSLMTLSRCIETLRHNQMHRDKPRLVPFRESKLTRLLQNFFNGSGRASMIVNVSQCPQMFDDTLHVFQFSAIAKQVKYVEQPPTEPTKVLKEKKLPNVERGSIAWESPEKGLREACIDLTLENEDNEDEEEEDSEESQESLNKIKEMKAYIMALETRNEKLVELLEEEMNASSEMENRIRKEVTQALMKQVVSIEETYSTMLKETRDEGIELADERVKAIMEIYEEKLERIQKKVDEDDEWVSSLLYLQEQVKVQERDAQIKELQSQITKLQSKDLERDALIKELQSEINRLKSNSRDSIVDDSLDLGNTVLIETLSSKLKDSLDNCKTKDEKINELEALLSEAGDDYNKHVAEIAQLKDIIDQQKVSLEQKLTTVEEMKKKMSVKDQHCTELTKTVGLKEKEFQSLEEELMKKIKCKDNTITSLEEEIKEMQDEIERLQDQMSLIDEQSKYKNDLDSSVLSNKSKRSELQPAKVTETDLSSNSITLDKLCKESSPSNAHEEKIESLLQTCKANDEEITNIKQLHTEQLEKNKSLKVENEQLITEMKNIQDQIQCITEELKISQIENKQLKETVEAFNTKDKLVTENLEILKKENFSLVEELKSLKTANDFKKLKECKNTDSQELQPQSIKNIEETQLEASITDMVKHLEGKHTPLIEKTTPISDKSKNQIELTKDDNSELLTKFKNAELANTALRSKLKKEEEDFFQREQALIHGYTAEIDTLKFEIAKLKTKTEVPKTRLLRGKRKLAGMDVSVSSVTSDSLCESSESGIDINKDEENVSIQKQTNAVLSHELVEMHLQLTSLHAAYTKLQKEKANGTTNMFIQDVVLGTPKNRPSTLGICRSEENVADSLLQFEMEEYIIKMEDLRLKISQQELELKECKKALENEKMMAKKKQIESESHQKFLEELNTKHECEKAFLNTEIIECKEFIVKNKTEIENLNLQLKNCQDLINEKEGVEKLLEEEKKLSCELKFQLNELTAYKDLENEQKLLILKLQEDLNQSLAVNVEKETNLKLLFDEENSARALLDKLQEENTQLKQEAEQLQNEKQELKCTIEQLNSKVQELVGVQELLSETTEKFKMMNTSKDCLEKEFNELKSALASKEETVRRLENHSNSLLSQQQLCLNEKNSQSQFINNLQSQLEVIKAELLAKTSEHESLKSKYQEEAAEVAQKLLAMERDKKLAERKAADAKEKEEEWKIKCQGSERKEQLEQNLHEQLKATANTLKRQREEIVALTEDLTSKKEELKRHQQENASIKANVCSTDELNLKMKDLEQKFEMEKERLTKEHVEQMNSLKQGLSEAEEIMTDNEQIISEQDECILKLKAEIEMEKEKLDKLTLSKDLEITYLNKQLLKLEEALKQSEQESKERLCQEQMQQKTSREKEVLKEKFHNLEKEKLAQEFKIESLEKSLKSEQERVEEADRKLSFTDKQKTDLQQKLSDANMEHDLLKEKLESLVKEKNASLEKIAHLELEVMQWKNMANKDISQSNSVIGDLEEVNKLLNKEIEKLKQELESKVELQKKDNKVIQDQNKELKKLQRLNERNREEMELWKKEKDNCVSQLEHLINKRQSENKLLSQENEQLKADNAQLVKNIESITNMKDSLIADLRKSNNILSIELAKLQGMSPPPTMLSPCNLLTKREFIEDTDTTGHIEIDATPPIAAKKIKKHGSLKLLQSNILSSSIDPDKSSTPLQKSLKTIEELTENEMSPYIPKRTVSPSKHSLHSATGKVVELATDFISTLTPSSRSARKKSKESKKNKKKMAESTSFETELTPNIKEESENVHPFGTRRSSRLKCKTKP</sequence>
<feature type="coiled-coil region" evidence="11">
    <location>
        <begin position="1351"/>
        <end position="1712"/>
    </location>
</feature>
<keyword evidence="6 10" id="KW-0067">ATP-binding</keyword>
<evidence type="ECO:0000256" key="1">
    <source>
        <dbReference type="ARBA" id="ARBA00004186"/>
    </source>
</evidence>
<reference evidence="14" key="2">
    <citation type="submission" date="2023-04" db="EMBL/GenBank/DDBJ databases">
        <authorList>
            <person name="Bu L."/>
            <person name="Lu L."/>
            <person name="Laidemitt M.R."/>
            <person name="Zhang S.M."/>
            <person name="Mutuku M."/>
            <person name="Mkoji G."/>
            <person name="Steinauer M."/>
            <person name="Loker E.S."/>
        </authorList>
    </citation>
    <scope>NUCLEOTIDE SEQUENCE</scope>
    <source>
        <strain evidence="14">KasaAsao</strain>
        <tissue evidence="14">Whole Snail</tissue>
    </source>
</reference>
<protein>
    <submittedName>
        <fullName evidence="14">Kinesin-like protein KIF20B</fullName>
    </submittedName>
</protein>
<feature type="compositionally biased region" description="Basic residues" evidence="12">
    <location>
        <begin position="2170"/>
        <end position="2183"/>
    </location>
</feature>
<feature type="domain" description="Kinesin motor" evidence="13">
    <location>
        <begin position="56"/>
        <end position="495"/>
    </location>
</feature>
<evidence type="ECO:0000256" key="4">
    <source>
        <dbReference type="ARBA" id="ARBA00022701"/>
    </source>
</evidence>
<evidence type="ECO:0000256" key="9">
    <source>
        <dbReference type="ARBA" id="ARBA00023212"/>
    </source>
</evidence>
<dbReference type="PRINTS" id="PR00380">
    <property type="entry name" value="KINESINHEAVY"/>
</dbReference>
<evidence type="ECO:0000256" key="8">
    <source>
        <dbReference type="ARBA" id="ARBA00023175"/>
    </source>
</evidence>
<feature type="coiled-coil region" evidence="11">
    <location>
        <begin position="1742"/>
        <end position="2022"/>
    </location>
</feature>
<dbReference type="Gene3D" id="3.40.850.10">
    <property type="entry name" value="Kinesin motor domain"/>
    <property type="match status" value="1"/>
</dbReference>
<feature type="binding site" evidence="10">
    <location>
        <begin position="150"/>
        <end position="157"/>
    </location>
    <ligand>
        <name>ATP</name>
        <dbReference type="ChEBI" id="CHEBI:30616"/>
    </ligand>
</feature>
<keyword evidence="5 10" id="KW-0547">Nucleotide-binding</keyword>
<feature type="coiled-coil region" evidence="11">
    <location>
        <begin position="951"/>
        <end position="1027"/>
    </location>
</feature>
<dbReference type="Proteomes" id="UP001233172">
    <property type="component" value="Unassembled WGS sequence"/>
</dbReference>
<evidence type="ECO:0000256" key="3">
    <source>
        <dbReference type="ARBA" id="ARBA00022553"/>
    </source>
</evidence>
<dbReference type="Pfam" id="PF00225">
    <property type="entry name" value="Kinesin"/>
    <property type="match status" value="1"/>
</dbReference>
<dbReference type="EMBL" id="JASAOG010000055">
    <property type="protein sequence ID" value="KAK0057407.1"/>
    <property type="molecule type" value="Genomic_DNA"/>
</dbReference>
<dbReference type="InterPro" id="IPR019821">
    <property type="entry name" value="Kinesin_motor_CS"/>
</dbReference>
<dbReference type="GO" id="GO:0007018">
    <property type="term" value="P:microtubule-based movement"/>
    <property type="evidence" value="ECO:0007669"/>
    <property type="project" value="InterPro"/>
</dbReference>
<dbReference type="InterPro" id="IPR036961">
    <property type="entry name" value="Kinesin_motor_dom_sf"/>
</dbReference>
<accession>A0AAD8FA61</accession>
<dbReference type="GO" id="GO:0051231">
    <property type="term" value="P:spindle elongation"/>
    <property type="evidence" value="ECO:0007669"/>
    <property type="project" value="TreeGrafter"/>
</dbReference>
<proteinExistence type="inferred from homology"/>
<feature type="coiled-coil region" evidence="11">
    <location>
        <begin position="809"/>
        <end position="868"/>
    </location>
</feature>
<dbReference type="SUPFAM" id="SSF52540">
    <property type="entry name" value="P-loop containing nucleoside triphosphate hydrolases"/>
    <property type="match status" value="1"/>
</dbReference>
<organism evidence="14 15">
    <name type="scientific">Biomphalaria pfeifferi</name>
    <name type="common">Bloodfluke planorb</name>
    <name type="synonym">Freshwater snail</name>
    <dbReference type="NCBI Taxonomy" id="112525"/>
    <lineage>
        <taxon>Eukaryota</taxon>
        <taxon>Metazoa</taxon>
        <taxon>Spiralia</taxon>
        <taxon>Lophotrochozoa</taxon>
        <taxon>Mollusca</taxon>
        <taxon>Gastropoda</taxon>
        <taxon>Heterobranchia</taxon>
        <taxon>Euthyneura</taxon>
        <taxon>Panpulmonata</taxon>
        <taxon>Hygrophila</taxon>
        <taxon>Lymnaeoidea</taxon>
        <taxon>Planorbidae</taxon>
        <taxon>Biomphalaria</taxon>
    </lineage>
</organism>
<feature type="coiled-coil region" evidence="11">
    <location>
        <begin position="1277"/>
        <end position="1318"/>
    </location>
</feature>
<evidence type="ECO:0000256" key="10">
    <source>
        <dbReference type="PROSITE-ProRule" id="PRU00283"/>
    </source>
</evidence>
<comment type="subcellular location">
    <subcellularLocation>
        <location evidence="1">Cytoplasm</location>
        <location evidence="1">Cytoskeleton</location>
        <location evidence="1">Spindle</location>
    </subcellularLocation>
</comment>
<feature type="compositionally biased region" description="Basic residues" evidence="12">
    <location>
        <begin position="2213"/>
        <end position="2223"/>
    </location>
</feature>
<keyword evidence="15" id="KW-1185">Reference proteome</keyword>
<dbReference type="PANTHER" id="PTHR47970">
    <property type="entry name" value="KINESIN-LIKE PROTEIN KIF11"/>
    <property type="match status" value="1"/>
</dbReference>
<evidence type="ECO:0000313" key="15">
    <source>
        <dbReference type="Proteomes" id="UP001233172"/>
    </source>
</evidence>
<feature type="region of interest" description="Disordered" evidence="12">
    <location>
        <begin position="875"/>
        <end position="897"/>
    </location>
</feature>
<evidence type="ECO:0000256" key="5">
    <source>
        <dbReference type="ARBA" id="ARBA00022741"/>
    </source>
</evidence>
<keyword evidence="9" id="KW-0206">Cytoskeleton</keyword>
<evidence type="ECO:0000256" key="7">
    <source>
        <dbReference type="ARBA" id="ARBA00023054"/>
    </source>
</evidence>
<evidence type="ECO:0000259" key="13">
    <source>
        <dbReference type="PROSITE" id="PS50067"/>
    </source>
</evidence>
<dbReference type="InterPro" id="IPR001752">
    <property type="entry name" value="Kinesin_motor_dom"/>
</dbReference>
<evidence type="ECO:0000256" key="11">
    <source>
        <dbReference type="SAM" id="Coils"/>
    </source>
</evidence>
<dbReference type="PROSITE" id="PS00411">
    <property type="entry name" value="KINESIN_MOTOR_1"/>
    <property type="match status" value="1"/>
</dbReference>
<keyword evidence="3" id="KW-0597">Phosphoprotein</keyword>
<evidence type="ECO:0000313" key="14">
    <source>
        <dbReference type="EMBL" id="KAK0057407.1"/>
    </source>
</evidence>
<evidence type="ECO:0000256" key="6">
    <source>
        <dbReference type="ARBA" id="ARBA00022840"/>
    </source>
</evidence>
<dbReference type="GO" id="GO:0005524">
    <property type="term" value="F:ATP binding"/>
    <property type="evidence" value="ECO:0007669"/>
    <property type="project" value="UniProtKB-UniRule"/>
</dbReference>
<gene>
    <name evidence="14" type="ORF">Bpfe_013214</name>
</gene>